<evidence type="ECO:0000256" key="9">
    <source>
        <dbReference type="ARBA" id="ARBA00023054"/>
    </source>
</evidence>
<keyword evidence="11" id="KW-0472">Membrane</keyword>
<evidence type="ECO:0000313" key="18">
    <source>
        <dbReference type="EMBL" id="VUG20187.1"/>
    </source>
</evidence>
<dbReference type="EMBL" id="CABFWN010000006">
    <property type="protein sequence ID" value="VUG20187.1"/>
    <property type="molecule type" value="Genomic_DNA"/>
</dbReference>
<dbReference type="Pfam" id="PF07817">
    <property type="entry name" value="GLE1"/>
    <property type="match status" value="1"/>
</dbReference>
<keyword evidence="8" id="KW-0811">Translocation</keyword>
<dbReference type="GO" id="GO:0031965">
    <property type="term" value="C:nuclear membrane"/>
    <property type="evidence" value="ECO:0007669"/>
    <property type="project" value="UniProtKB-SubCell"/>
</dbReference>
<dbReference type="GO" id="GO:0015031">
    <property type="term" value="P:protein transport"/>
    <property type="evidence" value="ECO:0007669"/>
    <property type="project" value="UniProtKB-KW"/>
</dbReference>
<evidence type="ECO:0000256" key="12">
    <source>
        <dbReference type="ARBA" id="ARBA00023242"/>
    </source>
</evidence>
<evidence type="ECO:0000256" key="13">
    <source>
        <dbReference type="ARBA" id="ARBA00026227"/>
    </source>
</evidence>
<organism evidence="18 19">
    <name type="scientific">Dekkera bruxellensis</name>
    <name type="common">Brettanomyces custersii</name>
    <dbReference type="NCBI Taxonomy" id="5007"/>
    <lineage>
        <taxon>Eukaryota</taxon>
        <taxon>Fungi</taxon>
        <taxon>Dikarya</taxon>
        <taxon>Ascomycota</taxon>
        <taxon>Saccharomycotina</taxon>
        <taxon>Pichiomycetes</taxon>
        <taxon>Pichiales</taxon>
        <taxon>Pichiaceae</taxon>
        <taxon>Brettanomyces</taxon>
    </lineage>
</organism>
<evidence type="ECO:0000256" key="3">
    <source>
        <dbReference type="ARBA" id="ARBA00004620"/>
    </source>
</evidence>
<evidence type="ECO:0000256" key="11">
    <source>
        <dbReference type="ARBA" id="ARBA00023136"/>
    </source>
</evidence>
<evidence type="ECO:0000256" key="6">
    <source>
        <dbReference type="ARBA" id="ARBA00022816"/>
    </source>
</evidence>
<sequence length="533" mass="62122">MRFTPHRDEALQFSLEPIDSDYDSGTDSDILDDYSDNASSKSTLVTSEGEKDRDVDRTSNFLSKLGLSDRFQAARDLGSVAQILSDGDLLSTDENETQLKPRKIIRPAKKEDTQNKTTILARKLGSQVCELYDVDYDYIKRSRLEKLKREKEKVKEMIAAEMERRRREEEERKIRLEEERKRKEEEEKRRKKEEEEKRKREEAARKTEEEARKKREEIMKKKIEEAKKEAAKKKTVTDFTSVEKEFVKYKQDIKDIKNDIVLRVKKDTELKKQINTQRRKINPKFGQLTNSVQQLRQVTQALEQLIQQTKTNELAFKWILNFVAKAIIHQAEIEVAIHGKAALPLGSLALQLLLVFPELHYYLMARFVKKCPLVIGYTCAIDTEEGRKRMGWRKDGEKWESEERYNERLGGICTLYSVMSRLSIDMSFSGYSADCRHPLPISKSWIMISRLLNTPLKLVTNVHFAVAGSWWDACASQLLQAYGMQAKKLLQLLWNNWTSAVSDRRYPAAARLRLQGEDWTQHGKIEEFPAMEA</sequence>
<protein>
    <recommendedName>
        <fullName evidence="13">mRNA export factor GLE1</fullName>
    </recommendedName>
    <alternativeName>
        <fullName evidence="15">Nuclear pore protein GLE1</fullName>
    </alternativeName>
    <alternativeName>
        <fullName evidence="14">Nucleoporin GLE1</fullName>
    </alternativeName>
    <alternativeName>
        <fullName evidence="16">RNA export factor GLE1</fullName>
    </alternativeName>
</protein>
<accession>A0A7D9H4R8</accession>
<dbReference type="GO" id="GO:0016973">
    <property type="term" value="P:poly(A)+ mRNA export from nucleus"/>
    <property type="evidence" value="ECO:0007669"/>
    <property type="project" value="InterPro"/>
</dbReference>
<evidence type="ECO:0000256" key="16">
    <source>
        <dbReference type="ARBA" id="ARBA00075681"/>
    </source>
</evidence>
<dbReference type="Gene3D" id="1.25.40.510">
    <property type="entry name" value="GLE1-like"/>
    <property type="match status" value="1"/>
</dbReference>
<keyword evidence="6" id="KW-0509">mRNA transport</keyword>
<evidence type="ECO:0000256" key="14">
    <source>
        <dbReference type="ARBA" id="ARBA00029983"/>
    </source>
</evidence>
<feature type="region of interest" description="Disordered" evidence="17">
    <location>
        <begin position="180"/>
        <end position="213"/>
    </location>
</feature>
<evidence type="ECO:0000256" key="10">
    <source>
        <dbReference type="ARBA" id="ARBA00023132"/>
    </source>
</evidence>
<dbReference type="AlphaFoldDB" id="A0A7D9H4R8"/>
<feature type="compositionally biased region" description="Acidic residues" evidence="17">
    <location>
        <begin position="18"/>
        <end position="35"/>
    </location>
</feature>
<dbReference type="GO" id="GO:0000822">
    <property type="term" value="F:inositol hexakisphosphate binding"/>
    <property type="evidence" value="ECO:0007669"/>
    <property type="project" value="TreeGrafter"/>
</dbReference>
<keyword evidence="12" id="KW-0539">Nucleus</keyword>
<proteinExistence type="inferred from homology"/>
<dbReference type="GO" id="GO:0005737">
    <property type="term" value="C:cytoplasm"/>
    <property type="evidence" value="ECO:0007669"/>
    <property type="project" value="UniProtKB-ARBA"/>
</dbReference>
<reference evidence="18 19" key="1">
    <citation type="submission" date="2019-07" db="EMBL/GenBank/DDBJ databases">
        <authorList>
            <person name="Friedrich A."/>
            <person name="Schacherer J."/>
        </authorList>
    </citation>
    <scope>NUCLEOTIDE SEQUENCE [LARGE SCALE GENOMIC DNA]</scope>
</reference>
<dbReference type="GO" id="GO:0044614">
    <property type="term" value="C:nuclear pore cytoplasmic filaments"/>
    <property type="evidence" value="ECO:0007669"/>
    <property type="project" value="TreeGrafter"/>
</dbReference>
<gene>
    <name evidence="18" type="primary">GLE1</name>
    <name evidence="18" type="ORF">DEBR0S6_09934G</name>
</gene>
<dbReference type="PANTHER" id="PTHR12960">
    <property type="entry name" value="GLE-1-RELATED"/>
    <property type="match status" value="1"/>
</dbReference>
<keyword evidence="10" id="KW-0906">Nuclear pore complex</keyword>
<evidence type="ECO:0000313" key="19">
    <source>
        <dbReference type="Proteomes" id="UP000478008"/>
    </source>
</evidence>
<evidence type="ECO:0000256" key="17">
    <source>
        <dbReference type="SAM" id="MobiDB-lite"/>
    </source>
</evidence>
<feature type="region of interest" description="Disordered" evidence="17">
    <location>
        <begin position="14"/>
        <end position="52"/>
    </location>
</feature>
<keyword evidence="9" id="KW-0175">Coiled coil</keyword>
<evidence type="ECO:0000256" key="8">
    <source>
        <dbReference type="ARBA" id="ARBA00023010"/>
    </source>
</evidence>
<evidence type="ECO:0000256" key="7">
    <source>
        <dbReference type="ARBA" id="ARBA00022927"/>
    </source>
</evidence>
<evidence type="ECO:0000256" key="5">
    <source>
        <dbReference type="ARBA" id="ARBA00022448"/>
    </source>
</evidence>
<name>A0A7D9H4R8_DEKBR</name>
<dbReference type="GO" id="GO:0031369">
    <property type="term" value="F:translation initiation factor binding"/>
    <property type="evidence" value="ECO:0007669"/>
    <property type="project" value="TreeGrafter"/>
</dbReference>
<dbReference type="Proteomes" id="UP000478008">
    <property type="component" value="Unassembled WGS sequence"/>
</dbReference>
<evidence type="ECO:0000256" key="4">
    <source>
        <dbReference type="ARBA" id="ARBA00011056"/>
    </source>
</evidence>
<comment type="similarity">
    <text evidence="4">Belongs to the GLE1 family.</text>
</comment>
<dbReference type="InterPro" id="IPR038506">
    <property type="entry name" value="GLE1-like_sf"/>
</dbReference>
<keyword evidence="19" id="KW-1185">Reference proteome</keyword>
<dbReference type="InterPro" id="IPR012476">
    <property type="entry name" value="GLE1"/>
</dbReference>
<keyword evidence="5" id="KW-0813">Transport</keyword>
<comment type="subcellular location">
    <subcellularLocation>
        <location evidence="1">Nucleus membrane</location>
        <topology evidence="1">Peripheral membrane protein</topology>
        <orientation evidence="1">Cytoplasmic side</orientation>
    </subcellularLocation>
    <subcellularLocation>
        <location evidence="3">Nucleus membrane</location>
        <topology evidence="3">Peripheral membrane protein</topology>
        <orientation evidence="3">Nucleoplasmic side</orientation>
    </subcellularLocation>
    <subcellularLocation>
        <location evidence="2">Nucleus</location>
        <location evidence="2">Nuclear pore complex</location>
    </subcellularLocation>
</comment>
<evidence type="ECO:0000256" key="1">
    <source>
        <dbReference type="ARBA" id="ARBA00004335"/>
    </source>
</evidence>
<evidence type="ECO:0000256" key="2">
    <source>
        <dbReference type="ARBA" id="ARBA00004567"/>
    </source>
</evidence>
<evidence type="ECO:0000256" key="15">
    <source>
        <dbReference type="ARBA" id="ARBA00075092"/>
    </source>
</evidence>
<dbReference type="PANTHER" id="PTHR12960:SF0">
    <property type="entry name" value="MRNA EXPORT FACTOR GLE1"/>
    <property type="match status" value="1"/>
</dbReference>
<dbReference type="GO" id="GO:0005543">
    <property type="term" value="F:phospholipid binding"/>
    <property type="evidence" value="ECO:0007669"/>
    <property type="project" value="TreeGrafter"/>
</dbReference>
<dbReference type="FunFam" id="1.25.40.510:FF:000003">
    <property type="entry name" value="Nucleoporin GLE1"/>
    <property type="match status" value="1"/>
</dbReference>
<feature type="compositionally biased region" description="Polar residues" evidence="17">
    <location>
        <begin position="36"/>
        <end position="46"/>
    </location>
</feature>
<keyword evidence="7" id="KW-0653">Protein transport</keyword>